<dbReference type="Pfam" id="PF05489">
    <property type="entry name" value="Phage_tail_X"/>
    <property type="match status" value="1"/>
</dbReference>
<dbReference type="EMBL" id="UGYN01000002">
    <property type="protein sequence ID" value="SUI82137.1"/>
    <property type="molecule type" value="Genomic_DNA"/>
</dbReference>
<accession>A0A380AJL7</accession>
<dbReference type="AlphaFoldDB" id="A0A380AJL7"/>
<reference evidence="1 2" key="1">
    <citation type="submission" date="2018-06" db="EMBL/GenBank/DDBJ databases">
        <authorList>
            <consortium name="Pathogen Informatics"/>
            <person name="Doyle S."/>
        </authorList>
    </citation>
    <scope>NUCLEOTIDE SEQUENCE [LARGE SCALE GENOMIC DNA]</scope>
    <source>
        <strain evidence="1 2">NCTC11544</strain>
    </source>
</reference>
<evidence type="ECO:0000313" key="2">
    <source>
        <dbReference type="Proteomes" id="UP000255529"/>
    </source>
</evidence>
<gene>
    <name evidence="1" type="ORF">NCTC11544_04327</name>
</gene>
<name>A0A380AJL7_9GAMM</name>
<proteinExistence type="predicted"/>
<protein>
    <submittedName>
        <fullName evidence="1">Phage Tail Protein X</fullName>
    </submittedName>
</protein>
<dbReference type="RefSeq" id="WP_115184288.1">
    <property type="nucleotide sequence ID" value="NZ_CAMKUF010000001.1"/>
</dbReference>
<dbReference type="Proteomes" id="UP000255529">
    <property type="component" value="Unassembled WGS sequence"/>
</dbReference>
<sequence>MQYTTKDGDRLDTLCVRHYGTVNNTVEAVLYDPQNYDLATTEVFDAGVTFTLPAVKPQQKKNEYSLWE</sequence>
<evidence type="ECO:0000313" key="1">
    <source>
        <dbReference type="EMBL" id="SUI82137.1"/>
    </source>
</evidence>
<organism evidence="1 2">
    <name type="scientific">Serratia quinivorans</name>
    <dbReference type="NCBI Taxonomy" id="137545"/>
    <lineage>
        <taxon>Bacteria</taxon>
        <taxon>Pseudomonadati</taxon>
        <taxon>Pseudomonadota</taxon>
        <taxon>Gammaproteobacteria</taxon>
        <taxon>Enterobacterales</taxon>
        <taxon>Yersiniaceae</taxon>
        <taxon>Serratia</taxon>
    </lineage>
</organism>
<dbReference type="InterPro" id="IPR008861">
    <property type="entry name" value="GpX-like"/>
</dbReference>